<dbReference type="GO" id="GO:0006355">
    <property type="term" value="P:regulation of DNA-templated transcription"/>
    <property type="evidence" value="ECO:0007669"/>
    <property type="project" value="UniProtKB-UniRule"/>
</dbReference>
<dbReference type="EMBL" id="BJWL01000001">
    <property type="protein sequence ID" value="GFY81281.1"/>
    <property type="molecule type" value="Genomic_DNA"/>
</dbReference>
<evidence type="ECO:0000256" key="4">
    <source>
        <dbReference type="ARBA" id="ARBA00022833"/>
    </source>
</evidence>
<evidence type="ECO:0000256" key="3">
    <source>
        <dbReference type="ARBA" id="ARBA00022771"/>
    </source>
</evidence>
<comment type="caution">
    <text evidence="8">The sequence shown here is derived from an EMBL/GenBank/DDBJ whole genome shotgun (WGS) entry which is preliminary data.</text>
</comment>
<dbReference type="InterPro" id="IPR006564">
    <property type="entry name" value="Znf_PMZ"/>
</dbReference>
<evidence type="ECO:0000256" key="2">
    <source>
        <dbReference type="ARBA" id="ARBA00022723"/>
    </source>
</evidence>
<dbReference type="InterPro" id="IPR007527">
    <property type="entry name" value="Znf_SWIM"/>
</dbReference>
<evidence type="ECO:0000256" key="1">
    <source>
        <dbReference type="ARBA" id="ARBA00005889"/>
    </source>
</evidence>
<keyword evidence="3 5" id="KW-0863">Zinc-finger</keyword>
<sequence length="254" mass="29391">MLVTIGIGVRCKEHQLARLETLVCSFAAGQDRMFKEMKLMFAAMNARLDQIATSEVHQETESSQSRNRLEKFFKAIECVPPLWRQGFVSTFEIAKTILGKDGAPCKEVNYEVLYDETECKVKCLCHLFEDRGILCRHVISVLMRKKVNEVPSRYISDRWWKDIKCGYTAVKSAYHDSDDEQRQRNKKLTPLLFEVQHLGMESDARCELLVKLLQEAKEKLFEIDSIPPPKRKESTLQIAEKAKKTVFSNTFSIY</sequence>
<gene>
    <name evidence="8" type="ORF">Acr_01g0010900</name>
</gene>
<reference evidence="8 9" key="1">
    <citation type="submission" date="2019-07" db="EMBL/GenBank/DDBJ databases">
        <title>De Novo Assembly of kiwifruit Actinidia rufa.</title>
        <authorList>
            <person name="Sugita-Konishi S."/>
            <person name="Sato K."/>
            <person name="Mori E."/>
            <person name="Abe Y."/>
            <person name="Kisaki G."/>
            <person name="Hamano K."/>
            <person name="Suezawa K."/>
            <person name="Otani M."/>
            <person name="Fukuda T."/>
            <person name="Manabe T."/>
            <person name="Gomi K."/>
            <person name="Tabuchi M."/>
            <person name="Akimitsu K."/>
            <person name="Kataoka I."/>
        </authorList>
    </citation>
    <scope>NUCLEOTIDE SEQUENCE [LARGE SCALE GENOMIC DNA]</scope>
    <source>
        <strain evidence="9">cv. Fuchu</strain>
    </source>
</reference>
<protein>
    <recommendedName>
        <fullName evidence="6">Protein FAR1-RELATED SEQUENCE</fullName>
    </recommendedName>
</protein>
<evidence type="ECO:0000313" key="8">
    <source>
        <dbReference type="EMBL" id="GFY81281.1"/>
    </source>
</evidence>
<dbReference type="PANTHER" id="PTHR31669">
    <property type="entry name" value="PROTEIN FAR1-RELATED SEQUENCE 10-RELATED"/>
    <property type="match status" value="1"/>
</dbReference>
<dbReference type="InterPro" id="IPR031052">
    <property type="entry name" value="FHY3/FAR1"/>
</dbReference>
<accession>A0A7J0E454</accession>
<name>A0A7J0E454_9ERIC</name>
<comment type="subcellular location">
    <subcellularLocation>
        <location evidence="6">Nucleus</location>
    </subcellularLocation>
</comment>
<comment type="similarity">
    <text evidence="1 6">Belongs to the FHY3/FAR1 family.</text>
</comment>
<evidence type="ECO:0000313" key="9">
    <source>
        <dbReference type="Proteomes" id="UP000585474"/>
    </source>
</evidence>
<proteinExistence type="inferred from homology"/>
<feature type="domain" description="SWIM-type" evidence="7">
    <location>
        <begin position="110"/>
        <end position="146"/>
    </location>
</feature>
<keyword evidence="2 6" id="KW-0479">Metal-binding</keyword>
<evidence type="ECO:0000256" key="6">
    <source>
        <dbReference type="RuleBase" id="RU367018"/>
    </source>
</evidence>
<dbReference type="PANTHER" id="PTHR31669:SF283">
    <property type="entry name" value="PROTEIN FAR1-RELATED SEQUENCE"/>
    <property type="match status" value="1"/>
</dbReference>
<keyword evidence="6" id="KW-0539">Nucleus</keyword>
<dbReference type="AlphaFoldDB" id="A0A7J0E454"/>
<dbReference type="GO" id="GO:0008270">
    <property type="term" value="F:zinc ion binding"/>
    <property type="evidence" value="ECO:0007669"/>
    <property type="project" value="UniProtKB-UniRule"/>
</dbReference>
<keyword evidence="9" id="KW-1185">Reference proteome</keyword>
<dbReference type="SMART" id="SM00575">
    <property type="entry name" value="ZnF_PMZ"/>
    <property type="match status" value="1"/>
</dbReference>
<dbReference type="Proteomes" id="UP000585474">
    <property type="component" value="Unassembled WGS sequence"/>
</dbReference>
<organism evidence="8 9">
    <name type="scientific">Actinidia rufa</name>
    <dbReference type="NCBI Taxonomy" id="165716"/>
    <lineage>
        <taxon>Eukaryota</taxon>
        <taxon>Viridiplantae</taxon>
        <taxon>Streptophyta</taxon>
        <taxon>Embryophyta</taxon>
        <taxon>Tracheophyta</taxon>
        <taxon>Spermatophyta</taxon>
        <taxon>Magnoliopsida</taxon>
        <taxon>eudicotyledons</taxon>
        <taxon>Gunneridae</taxon>
        <taxon>Pentapetalae</taxon>
        <taxon>asterids</taxon>
        <taxon>Ericales</taxon>
        <taxon>Actinidiaceae</taxon>
        <taxon>Actinidia</taxon>
    </lineage>
</organism>
<dbReference type="GO" id="GO:0005634">
    <property type="term" value="C:nucleus"/>
    <property type="evidence" value="ECO:0007669"/>
    <property type="project" value="UniProtKB-SubCell"/>
</dbReference>
<comment type="function">
    <text evidence="6">Putative transcription activator involved in regulating light control of development.</text>
</comment>
<evidence type="ECO:0000259" key="7">
    <source>
        <dbReference type="PROSITE" id="PS50966"/>
    </source>
</evidence>
<keyword evidence="4 6" id="KW-0862">Zinc</keyword>
<dbReference type="OrthoDB" id="1431838at2759"/>
<dbReference type="PROSITE" id="PS50966">
    <property type="entry name" value="ZF_SWIM"/>
    <property type="match status" value="1"/>
</dbReference>
<evidence type="ECO:0000256" key="5">
    <source>
        <dbReference type="PROSITE-ProRule" id="PRU00325"/>
    </source>
</evidence>